<proteinExistence type="predicted"/>
<dbReference type="Pfam" id="PF14690">
    <property type="entry name" value="Zn_ribbon_ISL3"/>
    <property type="match status" value="1"/>
</dbReference>
<evidence type="ECO:0000259" key="4">
    <source>
        <dbReference type="Pfam" id="PF14690"/>
    </source>
</evidence>
<keyword evidence="6" id="KW-1185">Reference proteome</keyword>
<gene>
    <name evidence="5" type="ORF">LR394_40985</name>
</gene>
<name>A0A9X1NPK0_9ACTN</name>
<sequence>MNEDTTDLGTGAGDASRLLGLEGLVVVAVSRREDGSRLVEVVTAPDAQEAAAACPGCAVVSVQAKEWVITRPRDVRLGAERLDLRWRKRRWYCREKRCQIRAFTECLPSVGHRSRLTSRLRAQAGDLVVDGVCSSVSAAARSCGLSWPVVMDSVREQADRAGLLEGPADAVSVLGMDEVRRGRPRWRPPSTQDIAPTSAGVPETVPSEPVTDAGPTPQRGDECSRARTLADRWHVGFTDITGGAGMLAQIEGRTSDDVAYWLATQTPAWRHRIQFVAIDMCTIFVSAIRRYLPAAQIIVDRFHVVKLATDTVTEVRRRITMTRRGRRGRKNDPEWAIRNLLGRNRENLSPKAFAKIWNTLVELGNDGVTILKAWIAKDLLRQVLALTPSGPPDSGHAVPDRSRISQRLTKFYTWCADANIPELDRLATTIDTWWDGIHNAITSGHSNAASEGYNRVVKLDARNAYGYRNPDNQRLRTRCATTRRKRGCLNPG</sequence>
<accession>A0A9X1NPK0</accession>
<feature type="domain" description="Transposase IS204/IS1001/IS1096/IS1165 DDE" evidence="2">
    <location>
        <begin position="239"/>
        <end position="476"/>
    </location>
</feature>
<dbReference type="AlphaFoldDB" id="A0A9X1NPK0"/>
<dbReference type="EMBL" id="JAJOMB010000067">
    <property type="protein sequence ID" value="MCD5317284.1"/>
    <property type="molecule type" value="Genomic_DNA"/>
</dbReference>
<organism evidence="5 6">
    <name type="scientific">Kineosporia babensis</name>
    <dbReference type="NCBI Taxonomy" id="499548"/>
    <lineage>
        <taxon>Bacteria</taxon>
        <taxon>Bacillati</taxon>
        <taxon>Actinomycetota</taxon>
        <taxon>Actinomycetes</taxon>
        <taxon>Kineosporiales</taxon>
        <taxon>Kineosporiaceae</taxon>
        <taxon>Kineosporia</taxon>
    </lineage>
</organism>
<dbReference type="PANTHER" id="PTHR33498">
    <property type="entry name" value="TRANSPOSASE FOR INSERTION SEQUENCE ELEMENT IS1557"/>
    <property type="match status" value="1"/>
</dbReference>
<dbReference type="InterPro" id="IPR002560">
    <property type="entry name" value="Transposase_DDE"/>
</dbReference>
<feature type="region of interest" description="Disordered" evidence="1">
    <location>
        <begin position="181"/>
        <end position="224"/>
    </location>
</feature>
<dbReference type="Proteomes" id="UP001138997">
    <property type="component" value="Unassembled WGS sequence"/>
</dbReference>
<dbReference type="Pfam" id="PF13542">
    <property type="entry name" value="HTH_Tnp_ISL3"/>
    <property type="match status" value="1"/>
</dbReference>
<dbReference type="InterPro" id="IPR047951">
    <property type="entry name" value="Transpos_ISL3"/>
</dbReference>
<evidence type="ECO:0000256" key="1">
    <source>
        <dbReference type="SAM" id="MobiDB-lite"/>
    </source>
</evidence>
<evidence type="ECO:0000313" key="6">
    <source>
        <dbReference type="Proteomes" id="UP001138997"/>
    </source>
</evidence>
<dbReference type="RefSeq" id="WP_231450133.1">
    <property type="nucleotide sequence ID" value="NZ_JAJOMB010000067.1"/>
</dbReference>
<protein>
    <submittedName>
        <fullName evidence="5">Transposase</fullName>
    </submittedName>
</protein>
<evidence type="ECO:0000259" key="3">
    <source>
        <dbReference type="Pfam" id="PF13542"/>
    </source>
</evidence>
<feature type="domain" description="Transposase IS204/IS1001/IS1096/IS1165 zinc-finger" evidence="4">
    <location>
        <begin position="52"/>
        <end position="98"/>
    </location>
</feature>
<reference evidence="5" key="1">
    <citation type="submission" date="2021-11" db="EMBL/GenBank/DDBJ databases">
        <title>Streptomyces corallinus and Kineosporia corallina sp. nov., two new coral-derived marine actinobacteria.</title>
        <authorList>
            <person name="Buangrab K."/>
            <person name="Sutthacheep M."/>
            <person name="Yeemin T."/>
            <person name="Harunari E."/>
            <person name="Igarashi Y."/>
            <person name="Sripreechasak P."/>
            <person name="Kanchanasin P."/>
            <person name="Tanasupawat S."/>
            <person name="Phongsopitanun W."/>
        </authorList>
    </citation>
    <scope>NUCLEOTIDE SEQUENCE</scope>
    <source>
        <strain evidence="5">JCM 31032</strain>
    </source>
</reference>
<dbReference type="InterPro" id="IPR029261">
    <property type="entry name" value="Transposase_Znf"/>
</dbReference>
<feature type="domain" description="Transposase IS204/IS1001/IS1096/IS1165 helix-turn-helix" evidence="3">
    <location>
        <begin position="105"/>
        <end position="151"/>
    </location>
</feature>
<dbReference type="Pfam" id="PF01610">
    <property type="entry name" value="DDE_Tnp_ISL3"/>
    <property type="match status" value="1"/>
</dbReference>
<dbReference type="PANTHER" id="PTHR33498:SF1">
    <property type="entry name" value="TRANSPOSASE FOR INSERTION SEQUENCE ELEMENT IS1557"/>
    <property type="match status" value="1"/>
</dbReference>
<evidence type="ECO:0000313" key="5">
    <source>
        <dbReference type="EMBL" id="MCD5317284.1"/>
    </source>
</evidence>
<dbReference type="InterPro" id="IPR032877">
    <property type="entry name" value="Transposase_HTH"/>
</dbReference>
<comment type="caution">
    <text evidence="5">The sequence shown here is derived from an EMBL/GenBank/DDBJ whole genome shotgun (WGS) entry which is preliminary data.</text>
</comment>
<evidence type="ECO:0000259" key="2">
    <source>
        <dbReference type="Pfam" id="PF01610"/>
    </source>
</evidence>